<dbReference type="EMBL" id="BGPR01151754">
    <property type="protein sequence ID" value="GBL60725.1"/>
    <property type="molecule type" value="Genomic_DNA"/>
</dbReference>
<organism evidence="3 4">
    <name type="scientific">Araneus ventricosus</name>
    <name type="common">Orbweaver spider</name>
    <name type="synonym">Epeira ventricosa</name>
    <dbReference type="NCBI Taxonomy" id="182803"/>
    <lineage>
        <taxon>Eukaryota</taxon>
        <taxon>Metazoa</taxon>
        <taxon>Ecdysozoa</taxon>
        <taxon>Arthropoda</taxon>
        <taxon>Chelicerata</taxon>
        <taxon>Arachnida</taxon>
        <taxon>Araneae</taxon>
        <taxon>Araneomorphae</taxon>
        <taxon>Entelegynae</taxon>
        <taxon>Araneoidea</taxon>
        <taxon>Araneidae</taxon>
        <taxon>Araneus</taxon>
    </lineage>
</organism>
<sequence>MIQKVGNRSVILTFIGLCSGSAFSSCVMNVLFGIFFQKEDSFITDEDLLGDASTQSLDSDSSFLATELSALSPSPFVFEKLAPCSRGDADEIRDKRRNPRQTAKFQTNDEIRDKRRNSRQTMKSETTEAKSNYE</sequence>
<feature type="region of interest" description="Disordered" evidence="1">
    <location>
        <begin position="88"/>
        <end position="134"/>
    </location>
</feature>
<dbReference type="Proteomes" id="UP000499080">
    <property type="component" value="Unassembled WGS sequence"/>
</dbReference>
<comment type="caution">
    <text evidence="3">The sequence shown here is derived from an EMBL/GenBank/DDBJ whole genome shotgun (WGS) entry which is preliminary data.</text>
</comment>
<keyword evidence="4" id="KW-1185">Reference proteome</keyword>
<reference evidence="3 4" key="1">
    <citation type="journal article" date="2019" name="Sci. Rep.">
        <title>Orb-weaving spider Araneus ventricosus genome elucidates the spidroin gene catalogue.</title>
        <authorList>
            <person name="Kono N."/>
            <person name="Nakamura H."/>
            <person name="Ohtoshi R."/>
            <person name="Moran D.A.P."/>
            <person name="Shinohara A."/>
            <person name="Yoshida Y."/>
            <person name="Fujiwara M."/>
            <person name="Mori M."/>
            <person name="Tomita M."/>
            <person name="Arakawa K."/>
        </authorList>
    </citation>
    <scope>NUCLEOTIDE SEQUENCE [LARGE SCALE GENOMIC DNA]</scope>
</reference>
<evidence type="ECO:0000256" key="2">
    <source>
        <dbReference type="SAM" id="Phobius"/>
    </source>
</evidence>
<gene>
    <name evidence="3" type="ORF">AVEN_245521_1</name>
</gene>
<accession>A0A4Y1ZQB3</accession>
<dbReference type="PROSITE" id="PS51257">
    <property type="entry name" value="PROKAR_LIPOPROTEIN"/>
    <property type="match status" value="1"/>
</dbReference>
<feature type="non-terminal residue" evidence="3">
    <location>
        <position position="134"/>
    </location>
</feature>
<evidence type="ECO:0000313" key="3">
    <source>
        <dbReference type="EMBL" id="GBL60725.1"/>
    </source>
</evidence>
<feature type="compositionally biased region" description="Basic and acidic residues" evidence="1">
    <location>
        <begin position="125"/>
        <end position="134"/>
    </location>
</feature>
<name>A0A4Y1ZQB3_ARAVE</name>
<evidence type="ECO:0000256" key="1">
    <source>
        <dbReference type="SAM" id="MobiDB-lite"/>
    </source>
</evidence>
<keyword evidence="2" id="KW-1133">Transmembrane helix</keyword>
<dbReference type="AlphaFoldDB" id="A0A4Y1ZQB3"/>
<protein>
    <submittedName>
        <fullName evidence="3">Uncharacterized protein</fullName>
    </submittedName>
</protein>
<evidence type="ECO:0000313" key="4">
    <source>
        <dbReference type="Proteomes" id="UP000499080"/>
    </source>
</evidence>
<feature type="transmembrane region" description="Helical" evidence="2">
    <location>
        <begin position="12"/>
        <end position="36"/>
    </location>
</feature>
<keyword evidence="2" id="KW-0812">Transmembrane</keyword>
<keyword evidence="2" id="KW-0472">Membrane</keyword>
<proteinExistence type="predicted"/>